<gene>
    <name evidence="2" type="ORF">S01H4_36389</name>
</gene>
<comment type="caution">
    <text evidence="2">The sequence shown here is derived from an EMBL/GenBank/DDBJ whole genome shotgun (WGS) entry which is preliminary data.</text>
</comment>
<feature type="domain" description="Molybdopterin dinucleotide-binding" evidence="1">
    <location>
        <begin position="1"/>
        <end position="56"/>
    </location>
</feature>
<dbReference type="Pfam" id="PF01568">
    <property type="entry name" value="Molydop_binding"/>
    <property type="match status" value="1"/>
</dbReference>
<reference evidence="2" key="1">
    <citation type="journal article" date="2014" name="Front. Microbiol.">
        <title>High frequency of phylogenetically diverse reductive dehalogenase-homologous genes in deep subseafloor sedimentary metagenomes.</title>
        <authorList>
            <person name="Kawai M."/>
            <person name="Futagami T."/>
            <person name="Toyoda A."/>
            <person name="Takaki Y."/>
            <person name="Nishi S."/>
            <person name="Hori S."/>
            <person name="Arai W."/>
            <person name="Tsubouchi T."/>
            <person name="Morono Y."/>
            <person name="Uchiyama I."/>
            <person name="Ito T."/>
            <person name="Fujiyama A."/>
            <person name="Inagaki F."/>
            <person name="Takami H."/>
        </authorList>
    </citation>
    <scope>NUCLEOTIDE SEQUENCE</scope>
    <source>
        <strain evidence="2">Expedition CK06-06</strain>
    </source>
</reference>
<evidence type="ECO:0000313" key="2">
    <source>
        <dbReference type="EMBL" id="GAG86263.1"/>
    </source>
</evidence>
<protein>
    <recommendedName>
        <fullName evidence="1">Molybdopterin dinucleotide-binding domain-containing protein</fullName>
    </recommendedName>
</protein>
<dbReference type="AlphaFoldDB" id="X1BQ73"/>
<accession>X1BQ73</accession>
<organism evidence="2">
    <name type="scientific">marine sediment metagenome</name>
    <dbReference type="NCBI Taxonomy" id="412755"/>
    <lineage>
        <taxon>unclassified sequences</taxon>
        <taxon>metagenomes</taxon>
        <taxon>ecological metagenomes</taxon>
    </lineage>
</organism>
<name>X1BQ73_9ZZZZ</name>
<feature type="non-terminal residue" evidence="2">
    <location>
        <position position="1"/>
    </location>
</feature>
<dbReference type="GO" id="GO:0016491">
    <property type="term" value="F:oxidoreductase activity"/>
    <property type="evidence" value="ECO:0007669"/>
    <property type="project" value="InterPro"/>
</dbReference>
<dbReference type="InterPro" id="IPR009010">
    <property type="entry name" value="Asp_de-COase-like_dom_sf"/>
</dbReference>
<dbReference type="GO" id="GO:0043546">
    <property type="term" value="F:molybdopterin cofactor binding"/>
    <property type="evidence" value="ECO:0007669"/>
    <property type="project" value="InterPro"/>
</dbReference>
<dbReference type="EMBL" id="BART01019444">
    <property type="protein sequence ID" value="GAG86263.1"/>
    <property type="molecule type" value="Genomic_DNA"/>
</dbReference>
<sequence>DWVYIETKRGRIKQKADLSTGVDPRVVVVDHAWWFPERGEAELFGWAESNYNVLTNGEPPFNREVGSFNIRGLSVQGI</sequence>
<proteinExistence type="predicted"/>
<dbReference type="SUPFAM" id="SSF50692">
    <property type="entry name" value="ADC-like"/>
    <property type="match status" value="1"/>
</dbReference>
<dbReference type="InterPro" id="IPR006657">
    <property type="entry name" value="MoPterin_dinucl-bd_dom"/>
</dbReference>
<evidence type="ECO:0000259" key="1">
    <source>
        <dbReference type="Pfam" id="PF01568"/>
    </source>
</evidence>
<dbReference type="Gene3D" id="2.40.40.20">
    <property type="match status" value="1"/>
</dbReference>